<evidence type="ECO:0000259" key="6">
    <source>
        <dbReference type="Pfam" id="PF02668"/>
    </source>
</evidence>
<sequence length="375" mass="41750">MNRAPRHSGQSPLLAIFRLIFITTDLQPHMEAPLTFRALHPTFGAECSGVDFSQPVPEQTIGEIRAAMARYGVLVFRRTRLDDAGHVAFARQFGQLDTSTVITMPWAKHRLAPHKELTDVGNIDNKGRVMPKSSLAFQGGRANGLFHVDCSFHARRAGYSILRAHQLPPKGTGGGTMFADTRTAYDDLEDAIKKDISGYILCHSSMHSKKIAAPDYIPFGIIKADEFSMIRRKLVQLHEPSGRINLYMAAHAHHIDGWTEKESQPVIQRLLQHASQDQYTFTIDWEDAGDLVIWDNTCVMHRGCGGSFQGRHIRDMRRATVYDDSSSAWGLDGDSGIPSMSSSRIFLRTVRQLYRALSIGLAMAFTKPLEKGGSS</sequence>
<dbReference type="Proteomes" id="UP000557566">
    <property type="component" value="Unassembled WGS sequence"/>
</dbReference>
<dbReference type="SUPFAM" id="SSF51197">
    <property type="entry name" value="Clavaminate synthase-like"/>
    <property type="match status" value="1"/>
</dbReference>
<proteinExistence type="inferred from homology"/>
<dbReference type="InterPro" id="IPR003819">
    <property type="entry name" value="TauD/TfdA-like"/>
</dbReference>
<keyword evidence="4" id="KW-0560">Oxidoreductase</keyword>
<feature type="domain" description="TauD/TfdA-like" evidence="6">
    <location>
        <begin position="36"/>
        <end position="320"/>
    </location>
</feature>
<evidence type="ECO:0000256" key="2">
    <source>
        <dbReference type="ARBA" id="ARBA00022723"/>
    </source>
</evidence>
<comment type="caution">
    <text evidence="7">The sequence shown here is derived from an EMBL/GenBank/DDBJ whole genome shotgun (WGS) entry which is preliminary data.</text>
</comment>
<dbReference type="Pfam" id="PF02668">
    <property type="entry name" value="TauD"/>
    <property type="match status" value="1"/>
</dbReference>
<evidence type="ECO:0000313" key="8">
    <source>
        <dbReference type="Proteomes" id="UP000557566"/>
    </source>
</evidence>
<dbReference type="PANTHER" id="PTHR43779">
    <property type="entry name" value="DIOXYGENASE RV0097-RELATED"/>
    <property type="match status" value="1"/>
</dbReference>
<dbReference type="OrthoDB" id="5818554at2759"/>
<dbReference type="GO" id="GO:0051213">
    <property type="term" value="F:dioxygenase activity"/>
    <property type="evidence" value="ECO:0007669"/>
    <property type="project" value="UniProtKB-KW"/>
</dbReference>
<evidence type="ECO:0000256" key="4">
    <source>
        <dbReference type="ARBA" id="ARBA00023002"/>
    </source>
</evidence>
<dbReference type="PANTHER" id="PTHR43779:SF3">
    <property type="entry name" value="(3R)-3-[(CARBOXYMETHYL)AMINO]FATTY ACID OXYGENASE_DECARBOXYLASE"/>
    <property type="match status" value="1"/>
</dbReference>
<keyword evidence="3" id="KW-0223">Dioxygenase</keyword>
<dbReference type="InterPro" id="IPR051178">
    <property type="entry name" value="TfdA_dioxygenase"/>
</dbReference>
<reference evidence="7 8" key="1">
    <citation type="journal article" date="2020" name="Genome Biol. Evol.">
        <title>A new high-quality draft genome assembly of the Chinese cordyceps Ophiocordyceps sinensis.</title>
        <authorList>
            <person name="Shu R."/>
            <person name="Zhang J."/>
            <person name="Meng Q."/>
            <person name="Zhang H."/>
            <person name="Zhou G."/>
            <person name="Li M."/>
            <person name="Wu P."/>
            <person name="Zhao Y."/>
            <person name="Chen C."/>
            <person name="Qin Q."/>
        </authorList>
    </citation>
    <scope>NUCLEOTIDE SEQUENCE [LARGE SCALE GENOMIC DNA]</scope>
    <source>
        <strain evidence="7 8">IOZ07</strain>
    </source>
</reference>
<name>A0A8H4PLU8_9HYPO</name>
<dbReference type="GO" id="GO:0046872">
    <property type="term" value="F:metal ion binding"/>
    <property type="evidence" value="ECO:0007669"/>
    <property type="project" value="UniProtKB-KW"/>
</dbReference>
<evidence type="ECO:0000313" key="7">
    <source>
        <dbReference type="EMBL" id="KAF4506078.1"/>
    </source>
</evidence>
<evidence type="ECO:0000256" key="5">
    <source>
        <dbReference type="ARBA" id="ARBA00023004"/>
    </source>
</evidence>
<keyword evidence="8" id="KW-1185">Reference proteome</keyword>
<accession>A0A8H4PLU8</accession>
<comment type="similarity">
    <text evidence="1">Belongs to the TfdA dioxygenase family.</text>
</comment>
<keyword evidence="2" id="KW-0479">Metal-binding</keyword>
<dbReference type="InterPro" id="IPR042098">
    <property type="entry name" value="TauD-like_sf"/>
</dbReference>
<organism evidence="7 8">
    <name type="scientific">Ophiocordyceps sinensis</name>
    <dbReference type="NCBI Taxonomy" id="72228"/>
    <lineage>
        <taxon>Eukaryota</taxon>
        <taxon>Fungi</taxon>
        <taxon>Dikarya</taxon>
        <taxon>Ascomycota</taxon>
        <taxon>Pezizomycotina</taxon>
        <taxon>Sordariomycetes</taxon>
        <taxon>Hypocreomycetidae</taxon>
        <taxon>Hypocreales</taxon>
        <taxon>Ophiocordycipitaceae</taxon>
        <taxon>Ophiocordyceps</taxon>
    </lineage>
</organism>
<protein>
    <recommendedName>
        <fullName evidence="6">TauD/TfdA-like domain-containing protein</fullName>
    </recommendedName>
</protein>
<dbReference type="EMBL" id="JAAVMX010000007">
    <property type="protein sequence ID" value="KAF4506078.1"/>
    <property type="molecule type" value="Genomic_DNA"/>
</dbReference>
<evidence type="ECO:0000256" key="3">
    <source>
        <dbReference type="ARBA" id="ARBA00022964"/>
    </source>
</evidence>
<keyword evidence="5" id="KW-0408">Iron</keyword>
<dbReference type="Gene3D" id="3.60.130.10">
    <property type="entry name" value="Clavaminate synthase-like"/>
    <property type="match status" value="1"/>
</dbReference>
<dbReference type="AlphaFoldDB" id="A0A8H4PLU8"/>
<gene>
    <name evidence="7" type="ORF">G6O67_006198</name>
</gene>
<evidence type="ECO:0000256" key="1">
    <source>
        <dbReference type="ARBA" id="ARBA00005896"/>
    </source>
</evidence>